<evidence type="ECO:0000256" key="1">
    <source>
        <dbReference type="SAM" id="MobiDB-lite"/>
    </source>
</evidence>
<sequence length="136" mass="15518">MSQGRDAADWDRIYLNKKTVPQQYTATVATTSTALERRMGRMNVFSDESDACQQQSNPAPQSNHFLPVCCWLTAACQSRDVLEVQACGRHSRCCLVLVMLMGERRRGKGTETPGERMNEKRLEDEKHHVMETERGR</sequence>
<reference evidence="2 3" key="2">
    <citation type="journal article" date="2023" name="Mol. Biol. Evol.">
        <title>Genomics of Secondarily Temperate Adaptation in the Only Non-Antarctic Icefish.</title>
        <authorList>
            <person name="Rivera-Colon A.G."/>
            <person name="Rayamajhi N."/>
            <person name="Minhas B.F."/>
            <person name="Madrigal G."/>
            <person name="Bilyk K.T."/>
            <person name="Yoon V."/>
            <person name="Hune M."/>
            <person name="Gregory S."/>
            <person name="Cheng C.H.C."/>
            <person name="Catchen J.M."/>
        </authorList>
    </citation>
    <scope>NUCLEOTIDE SEQUENCE [LARGE SCALE GENOMIC DNA]</scope>
    <source>
        <strain evidence="2">JMC-PN-2008</strain>
    </source>
</reference>
<dbReference type="EMBL" id="JAUZQC010000010">
    <property type="protein sequence ID" value="KAK5865261.1"/>
    <property type="molecule type" value="Genomic_DNA"/>
</dbReference>
<accession>A0AAN7XJQ0</accession>
<evidence type="ECO:0000313" key="3">
    <source>
        <dbReference type="Proteomes" id="UP001346869"/>
    </source>
</evidence>
<dbReference type="AlphaFoldDB" id="A0AAN7XJQ0"/>
<feature type="compositionally biased region" description="Basic and acidic residues" evidence="1">
    <location>
        <begin position="113"/>
        <end position="136"/>
    </location>
</feature>
<organism evidence="2 3">
    <name type="scientific">Eleginops maclovinus</name>
    <name type="common">Patagonian blennie</name>
    <name type="synonym">Eleginus maclovinus</name>
    <dbReference type="NCBI Taxonomy" id="56733"/>
    <lineage>
        <taxon>Eukaryota</taxon>
        <taxon>Metazoa</taxon>
        <taxon>Chordata</taxon>
        <taxon>Craniata</taxon>
        <taxon>Vertebrata</taxon>
        <taxon>Euteleostomi</taxon>
        <taxon>Actinopterygii</taxon>
        <taxon>Neopterygii</taxon>
        <taxon>Teleostei</taxon>
        <taxon>Neoteleostei</taxon>
        <taxon>Acanthomorphata</taxon>
        <taxon>Eupercaria</taxon>
        <taxon>Perciformes</taxon>
        <taxon>Notothenioidei</taxon>
        <taxon>Eleginopidae</taxon>
        <taxon>Eleginops</taxon>
    </lineage>
</organism>
<gene>
    <name evidence="2" type="ORF">PBY51_016438</name>
</gene>
<reference evidence="2 3" key="1">
    <citation type="journal article" date="2023" name="Genes (Basel)">
        <title>Chromosome-Level Genome Assembly and Circadian Gene Repertoire of the Patagonia Blennie Eleginops maclovinus-The Closest Ancestral Proxy of Antarctic Cryonotothenioids.</title>
        <authorList>
            <person name="Cheng C.C."/>
            <person name="Rivera-Colon A.G."/>
            <person name="Minhas B.F."/>
            <person name="Wilson L."/>
            <person name="Rayamajhi N."/>
            <person name="Vargas-Chacoff L."/>
            <person name="Catchen J.M."/>
        </authorList>
    </citation>
    <scope>NUCLEOTIDE SEQUENCE [LARGE SCALE GENOMIC DNA]</scope>
    <source>
        <strain evidence="2">JMC-PN-2008</strain>
    </source>
</reference>
<dbReference type="Proteomes" id="UP001346869">
    <property type="component" value="Unassembled WGS sequence"/>
</dbReference>
<protein>
    <submittedName>
        <fullName evidence="2">Uncharacterized protein</fullName>
    </submittedName>
</protein>
<keyword evidence="3" id="KW-1185">Reference proteome</keyword>
<comment type="caution">
    <text evidence="2">The sequence shown here is derived from an EMBL/GenBank/DDBJ whole genome shotgun (WGS) entry which is preliminary data.</text>
</comment>
<name>A0AAN7XJQ0_ELEMC</name>
<evidence type="ECO:0000313" key="2">
    <source>
        <dbReference type="EMBL" id="KAK5865261.1"/>
    </source>
</evidence>
<feature type="region of interest" description="Disordered" evidence="1">
    <location>
        <begin position="105"/>
        <end position="136"/>
    </location>
</feature>
<proteinExistence type="predicted"/>